<evidence type="ECO:0000313" key="3">
    <source>
        <dbReference type="Proteomes" id="UP000193675"/>
    </source>
</evidence>
<proteinExistence type="predicted"/>
<name>A0A1X0ZX01_PSEPU</name>
<dbReference type="Proteomes" id="UP000193675">
    <property type="component" value="Unassembled WGS sequence"/>
</dbReference>
<reference evidence="2 4" key="2">
    <citation type="submission" date="2020-09" db="EMBL/GenBank/DDBJ databases">
        <title>Co-existence of a novel multidrug-resistance efflux pump with carbapenem resistance gene blaVIM-2 in one megaplasmid in Pseudomonas putida.</title>
        <authorList>
            <person name="Peng K."/>
            <person name="Li R."/>
        </authorList>
    </citation>
    <scope>NUCLEOTIDE SEQUENCE [LARGE SCALE GENOMIC DNA]</scope>
    <source>
        <strain evidence="2 4">ZXPA-20</strain>
        <plasmid evidence="2 4">pZXPA-20-602k</plasmid>
    </source>
</reference>
<dbReference type="RefSeq" id="WP_084851806.1">
    <property type="nucleotide sequence ID" value="NZ_CP061724.1"/>
</dbReference>
<evidence type="ECO:0000313" key="2">
    <source>
        <dbReference type="EMBL" id="QOD01415.1"/>
    </source>
</evidence>
<geneLocation type="plasmid" evidence="2 4">
    <name>pZXPA-20-602k</name>
</geneLocation>
<reference evidence="1 3" key="1">
    <citation type="submission" date="2017-04" db="EMBL/GenBank/DDBJ databases">
        <title>Presence of VIM-2 positive Pseudomonas species in chickens and their surrounding environment.</title>
        <authorList>
            <person name="Zhang R."/>
        </authorList>
    </citation>
    <scope>NUCLEOTIDE SEQUENCE [LARGE SCALE GENOMIC DNA]</scope>
    <source>
        <strain evidence="1 3">DZ-C18</strain>
    </source>
</reference>
<protein>
    <submittedName>
        <fullName evidence="1">Uncharacterized protein</fullName>
    </submittedName>
</protein>
<evidence type="ECO:0000313" key="4">
    <source>
        <dbReference type="Proteomes" id="UP000516786"/>
    </source>
</evidence>
<evidence type="ECO:0000313" key="1">
    <source>
        <dbReference type="EMBL" id="ORL58728.1"/>
    </source>
</evidence>
<dbReference type="EMBL" id="NBWC01000049">
    <property type="protein sequence ID" value="ORL58728.1"/>
    <property type="molecule type" value="Genomic_DNA"/>
</dbReference>
<dbReference type="Proteomes" id="UP000516786">
    <property type="component" value="Plasmid pZXPA-20-602k"/>
</dbReference>
<dbReference type="EMBL" id="CP061724">
    <property type="protein sequence ID" value="QOD01415.1"/>
    <property type="molecule type" value="Genomic_DNA"/>
</dbReference>
<sequence length="93" mass="10505">MHFDHPVCTHKNGTASLADEHARMPDDFESLEPGPKPGVEGILAQDAWAREVIDQVECIRSQEPDLNFYHLCRKAGVTVQQYKDARAYYGGFQ</sequence>
<organism evidence="1 3">
    <name type="scientific">Pseudomonas putida</name>
    <name type="common">Arthrobacter siderocapsulatus</name>
    <dbReference type="NCBI Taxonomy" id="303"/>
    <lineage>
        <taxon>Bacteria</taxon>
        <taxon>Pseudomonadati</taxon>
        <taxon>Pseudomonadota</taxon>
        <taxon>Gammaproteobacteria</taxon>
        <taxon>Pseudomonadales</taxon>
        <taxon>Pseudomonadaceae</taxon>
        <taxon>Pseudomonas</taxon>
    </lineage>
</organism>
<gene>
    <name evidence="1" type="ORF">B7H17_24670</name>
    <name evidence="2" type="ORF">ID616_29735</name>
</gene>
<keyword evidence="2" id="KW-0614">Plasmid</keyword>
<dbReference type="AlphaFoldDB" id="A0A1X0ZX01"/>
<accession>A0A1X0ZX01</accession>